<dbReference type="Proteomes" id="UP001140949">
    <property type="component" value="Unassembled WGS sequence"/>
</dbReference>
<name>A0AAX6ICR2_IRIPA</name>
<dbReference type="Pfam" id="PF24851">
    <property type="entry name" value="DUF7725"/>
    <property type="match status" value="1"/>
</dbReference>
<feature type="region of interest" description="Disordered" evidence="2">
    <location>
        <begin position="425"/>
        <end position="449"/>
    </location>
</feature>
<feature type="coiled-coil region" evidence="1">
    <location>
        <begin position="119"/>
        <end position="219"/>
    </location>
</feature>
<reference evidence="4" key="2">
    <citation type="submission" date="2023-04" db="EMBL/GenBank/DDBJ databases">
        <authorList>
            <person name="Bruccoleri R.E."/>
            <person name="Oakeley E.J."/>
            <person name="Faust A.-M."/>
            <person name="Dessus-Babus S."/>
            <person name="Altorfer M."/>
            <person name="Burckhardt D."/>
            <person name="Oertli M."/>
            <person name="Naumann U."/>
            <person name="Petersen F."/>
            <person name="Wong J."/>
        </authorList>
    </citation>
    <scope>NUCLEOTIDE SEQUENCE</scope>
    <source>
        <strain evidence="4">GSM-AAB239-AS_SAM_17_03QT</strain>
        <tissue evidence="4">Leaf</tissue>
    </source>
</reference>
<evidence type="ECO:0000256" key="1">
    <source>
        <dbReference type="SAM" id="Coils"/>
    </source>
</evidence>
<evidence type="ECO:0000313" key="5">
    <source>
        <dbReference type="Proteomes" id="UP001140949"/>
    </source>
</evidence>
<feature type="region of interest" description="Disordered" evidence="2">
    <location>
        <begin position="725"/>
        <end position="768"/>
    </location>
</feature>
<sequence length="853" mass="94297">MEVTAGRDGNLPLPSSSQPPRKEWRAVSDPEHLKLCQSDERTIYEEGAGPVGVDFCSIAINGGGVSEEMLQQRLQEISRQREELQHVEIELRAQAIARSGLLDMQSSFRSQIKEHADTTSKLKEQLHDREQRMHELEMDLEEKDRELRAIKIDHEAAWAKDDLLREQNKELVTFRRERDKSETERAQHLKQIHDLQEHVQEKESQLLALEEQHRVAQKTILYKDEQLREAQTWITRAQEVDALHSTTNQQLQAEIRERAEQFTQYYFGLQRQFAEVERHHLQTIQQLQLELAEARERNGSPNVTRENSADSSSHAQTKGNQINVNDGASNGNLGFISNGNLDGHASFVASSNAPTKTEHPAGVAVVPSPALGIGSFFPPGQMTAVHPFVMHPQGVPQAVSSSNSPIPQGHFQLMSTIAAHNHWQNQQAVADISQSPSQNNYQPSQTDQNLARPDAHYSYEHPAERKVVHVDHLNTLSNQQSRSGPLINGSTEEVQLLESNGKQYQVVQAPEEALHANPPTIVYSAPEQNSEIKVQDRNTISAIAESQDQVLSGQQWSDSNVITSAAPMHSVSSSIVAEGNEKNVNFLESATRISSMVQGKNAETMLLDERSLLACIVRAIPAGADGRIRISTTLPNRLGKMLAPLHWHDYKKRYGKLDEFVAHHPELFVIEGDFIHLREGAQEIISATTAFAKVAAAAASSSSASYSSMFPSVALTPVAQSNRLKRVPSVDSKPSNTASFSEGAAGGHPGDSFDRSSQIPKSYNQQPNSVNYNIVKGLSDVNISVKSKNHQEPNGISSEVRPANSALHSTVGTGANKGLSNGRLVSGGKPQARNLLLIRYQCTRYMAVKSISF</sequence>
<dbReference type="PANTHER" id="PTHR35766:SF1">
    <property type="entry name" value="OS08G0543600 PROTEIN"/>
    <property type="match status" value="1"/>
</dbReference>
<keyword evidence="5" id="KW-1185">Reference proteome</keyword>
<organism evidence="4 5">
    <name type="scientific">Iris pallida</name>
    <name type="common">Sweet iris</name>
    <dbReference type="NCBI Taxonomy" id="29817"/>
    <lineage>
        <taxon>Eukaryota</taxon>
        <taxon>Viridiplantae</taxon>
        <taxon>Streptophyta</taxon>
        <taxon>Embryophyta</taxon>
        <taxon>Tracheophyta</taxon>
        <taxon>Spermatophyta</taxon>
        <taxon>Magnoliopsida</taxon>
        <taxon>Liliopsida</taxon>
        <taxon>Asparagales</taxon>
        <taxon>Iridaceae</taxon>
        <taxon>Iridoideae</taxon>
        <taxon>Irideae</taxon>
        <taxon>Iris</taxon>
    </lineage>
</organism>
<feature type="compositionally biased region" description="Polar residues" evidence="2">
    <location>
        <begin position="755"/>
        <end position="768"/>
    </location>
</feature>
<feature type="region of interest" description="Disordered" evidence="2">
    <location>
        <begin position="1"/>
        <end position="26"/>
    </location>
</feature>
<evidence type="ECO:0000313" key="4">
    <source>
        <dbReference type="EMBL" id="KAJ6851090.1"/>
    </source>
</evidence>
<feature type="region of interest" description="Disordered" evidence="2">
    <location>
        <begin position="297"/>
        <end position="326"/>
    </location>
</feature>
<reference evidence="4" key="1">
    <citation type="journal article" date="2023" name="GigaByte">
        <title>Genome assembly of the bearded iris, Iris pallida Lam.</title>
        <authorList>
            <person name="Bruccoleri R.E."/>
            <person name="Oakeley E.J."/>
            <person name="Faust A.M.E."/>
            <person name="Altorfer M."/>
            <person name="Dessus-Babus S."/>
            <person name="Burckhardt D."/>
            <person name="Oertli M."/>
            <person name="Naumann U."/>
            <person name="Petersen F."/>
            <person name="Wong J."/>
        </authorList>
    </citation>
    <scope>NUCLEOTIDE SEQUENCE</scope>
    <source>
        <strain evidence="4">GSM-AAB239-AS_SAM_17_03QT</strain>
    </source>
</reference>
<dbReference type="InterPro" id="IPR056142">
    <property type="entry name" value="DUF7725"/>
</dbReference>
<dbReference type="EMBL" id="JANAVB010002395">
    <property type="protein sequence ID" value="KAJ6851090.1"/>
    <property type="molecule type" value="Genomic_DNA"/>
</dbReference>
<gene>
    <name evidence="4" type="ORF">M6B38_260465</name>
</gene>
<accession>A0AAX6ICR2</accession>
<dbReference type="PANTHER" id="PTHR35766">
    <property type="entry name" value="OS08G0543600 PROTEIN"/>
    <property type="match status" value="1"/>
</dbReference>
<dbReference type="AlphaFoldDB" id="A0AAX6ICR2"/>
<keyword evidence="1" id="KW-0175">Coiled coil</keyword>
<feature type="domain" description="DUF7725" evidence="3">
    <location>
        <begin position="606"/>
        <end position="678"/>
    </location>
</feature>
<evidence type="ECO:0000256" key="2">
    <source>
        <dbReference type="SAM" id="MobiDB-lite"/>
    </source>
</evidence>
<evidence type="ECO:0000259" key="3">
    <source>
        <dbReference type="Pfam" id="PF24851"/>
    </source>
</evidence>
<comment type="caution">
    <text evidence="4">The sequence shown here is derived from an EMBL/GenBank/DDBJ whole genome shotgun (WGS) entry which is preliminary data.</text>
</comment>
<protein>
    <recommendedName>
        <fullName evidence="3">DUF7725 domain-containing protein</fullName>
    </recommendedName>
</protein>
<feature type="compositionally biased region" description="Low complexity" evidence="2">
    <location>
        <begin position="433"/>
        <end position="445"/>
    </location>
</feature>
<feature type="coiled-coil region" evidence="1">
    <location>
        <begin position="67"/>
        <end position="94"/>
    </location>
</feature>
<proteinExistence type="predicted"/>
<feature type="compositionally biased region" description="Polar residues" evidence="2">
    <location>
        <begin position="299"/>
        <end position="326"/>
    </location>
</feature>